<sequence>MESMSQNQESRPPPKASSKPKPKPKPSSPRRPASRAQCLLTPRPYEEIYHERAYLVAYLQQKTNRIEGLIKDYSETEAQLNNGAEGKTRRRLRSRGKRKTRDDGVGRGSGRRDWCDQTEQQTASSRVEELVVCRLCREEEK</sequence>
<evidence type="ECO:0000313" key="1">
    <source>
        <dbReference type="EMBL" id="KAJ3494837.1"/>
    </source>
</evidence>
<dbReference type="EMBL" id="JANAKD010000339">
    <property type="protein sequence ID" value="KAJ3494837.1"/>
    <property type="molecule type" value="Genomic_DNA"/>
</dbReference>
<accession>A0ACC1QX00</accession>
<comment type="caution">
    <text evidence="1">The sequence shown here is derived from an EMBL/GenBank/DDBJ whole genome shotgun (WGS) entry which is preliminary data.</text>
</comment>
<name>A0ACC1QX00_9HYPO</name>
<protein>
    <submittedName>
        <fullName evidence="1">Uncharacterized protein</fullName>
    </submittedName>
</protein>
<dbReference type="Proteomes" id="UP001148737">
    <property type="component" value="Unassembled WGS sequence"/>
</dbReference>
<organism evidence="1 2">
    <name type="scientific">Lecanicillium saksenae</name>
    <dbReference type="NCBI Taxonomy" id="468837"/>
    <lineage>
        <taxon>Eukaryota</taxon>
        <taxon>Fungi</taxon>
        <taxon>Dikarya</taxon>
        <taxon>Ascomycota</taxon>
        <taxon>Pezizomycotina</taxon>
        <taxon>Sordariomycetes</taxon>
        <taxon>Hypocreomycetidae</taxon>
        <taxon>Hypocreales</taxon>
        <taxon>Cordycipitaceae</taxon>
        <taxon>Lecanicillium</taxon>
    </lineage>
</organism>
<proteinExistence type="predicted"/>
<keyword evidence="2" id="KW-1185">Reference proteome</keyword>
<gene>
    <name evidence="1" type="ORF">NLG97_g3818</name>
</gene>
<reference evidence="1" key="1">
    <citation type="submission" date="2022-07" db="EMBL/GenBank/DDBJ databases">
        <title>Genome Sequence of Lecanicillium saksenae.</title>
        <authorList>
            <person name="Buettner E."/>
        </authorList>
    </citation>
    <scope>NUCLEOTIDE SEQUENCE</scope>
    <source>
        <strain evidence="1">VT-O1</strain>
    </source>
</reference>
<evidence type="ECO:0000313" key="2">
    <source>
        <dbReference type="Proteomes" id="UP001148737"/>
    </source>
</evidence>